<name>A0AAE0YNP3_9GAST</name>
<evidence type="ECO:0000256" key="1">
    <source>
        <dbReference type="SAM" id="MobiDB-lite"/>
    </source>
</evidence>
<dbReference type="AlphaFoldDB" id="A0AAE0YNP3"/>
<dbReference type="EMBL" id="JAWDGP010005840">
    <property type="protein sequence ID" value="KAK3751036.1"/>
    <property type="molecule type" value="Genomic_DNA"/>
</dbReference>
<evidence type="ECO:0000313" key="3">
    <source>
        <dbReference type="Proteomes" id="UP001283361"/>
    </source>
</evidence>
<sequence>MEKRKSKILACVKEVKQCTLPWIEPLLMMFRNVISAAPSLPKRLAQSIIGMQRLRRDSGSRTAGASLATDPQRRGHTGWSVPGLHVIMAGFNTDPRKVKALWSVTRSNCHFVKDI</sequence>
<accession>A0AAE0YNP3</accession>
<reference evidence="2" key="1">
    <citation type="journal article" date="2023" name="G3 (Bethesda)">
        <title>A reference genome for the long-term kleptoplast-retaining sea slug Elysia crispata morphotype clarki.</title>
        <authorList>
            <person name="Eastman K.E."/>
            <person name="Pendleton A.L."/>
            <person name="Shaikh M.A."/>
            <person name="Suttiyut T."/>
            <person name="Ogas R."/>
            <person name="Tomko P."/>
            <person name="Gavelis G."/>
            <person name="Widhalm J.R."/>
            <person name="Wisecaver J.H."/>
        </authorList>
    </citation>
    <scope>NUCLEOTIDE SEQUENCE</scope>
    <source>
        <strain evidence="2">ECLA1</strain>
    </source>
</reference>
<proteinExistence type="predicted"/>
<keyword evidence="3" id="KW-1185">Reference proteome</keyword>
<organism evidence="2 3">
    <name type="scientific">Elysia crispata</name>
    <name type="common">lettuce slug</name>
    <dbReference type="NCBI Taxonomy" id="231223"/>
    <lineage>
        <taxon>Eukaryota</taxon>
        <taxon>Metazoa</taxon>
        <taxon>Spiralia</taxon>
        <taxon>Lophotrochozoa</taxon>
        <taxon>Mollusca</taxon>
        <taxon>Gastropoda</taxon>
        <taxon>Heterobranchia</taxon>
        <taxon>Euthyneura</taxon>
        <taxon>Panpulmonata</taxon>
        <taxon>Sacoglossa</taxon>
        <taxon>Placobranchoidea</taxon>
        <taxon>Plakobranchidae</taxon>
        <taxon>Elysia</taxon>
    </lineage>
</organism>
<dbReference type="Proteomes" id="UP001283361">
    <property type="component" value="Unassembled WGS sequence"/>
</dbReference>
<comment type="caution">
    <text evidence="2">The sequence shown here is derived from an EMBL/GenBank/DDBJ whole genome shotgun (WGS) entry which is preliminary data.</text>
</comment>
<evidence type="ECO:0000313" key="2">
    <source>
        <dbReference type="EMBL" id="KAK3751036.1"/>
    </source>
</evidence>
<gene>
    <name evidence="2" type="ORF">RRG08_044614</name>
</gene>
<protein>
    <submittedName>
        <fullName evidence="2">Uncharacterized protein</fullName>
    </submittedName>
</protein>
<feature type="region of interest" description="Disordered" evidence="1">
    <location>
        <begin position="56"/>
        <end position="76"/>
    </location>
</feature>